<dbReference type="Proteomes" id="UP001153269">
    <property type="component" value="Unassembled WGS sequence"/>
</dbReference>
<dbReference type="SUPFAM" id="SSF50044">
    <property type="entry name" value="SH3-domain"/>
    <property type="match status" value="1"/>
</dbReference>
<proteinExistence type="predicted"/>
<keyword evidence="9" id="KW-0812">Transmembrane</keyword>
<feature type="compositionally biased region" description="Basic and acidic residues" evidence="8">
    <location>
        <begin position="764"/>
        <end position="817"/>
    </location>
</feature>
<keyword evidence="3" id="KW-0732">Signal</keyword>
<dbReference type="Gene3D" id="2.30.30.40">
    <property type="entry name" value="SH3 Domains"/>
    <property type="match status" value="1"/>
</dbReference>
<feature type="region of interest" description="Disordered" evidence="8">
    <location>
        <begin position="149"/>
        <end position="223"/>
    </location>
</feature>
<feature type="compositionally biased region" description="Low complexity" evidence="8">
    <location>
        <begin position="213"/>
        <end position="223"/>
    </location>
</feature>
<feature type="compositionally biased region" description="Polar residues" evidence="8">
    <location>
        <begin position="1418"/>
        <end position="1430"/>
    </location>
</feature>
<evidence type="ECO:0000256" key="7">
    <source>
        <dbReference type="PROSITE-ProRule" id="PRU00192"/>
    </source>
</evidence>
<feature type="compositionally biased region" description="Pro residues" evidence="8">
    <location>
        <begin position="1764"/>
        <end position="1776"/>
    </location>
</feature>
<feature type="compositionally biased region" description="Polar residues" evidence="8">
    <location>
        <begin position="1342"/>
        <end position="1363"/>
    </location>
</feature>
<dbReference type="GO" id="GO:0035459">
    <property type="term" value="P:vesicle cargo loading"/>
    <property type="evidence" value="ECO:0007669"/>
    <property type="project" value="TreeGrafter"/>
</dbReference>
<evidence type="ECO:0000256" key="4">
    <source>
        <dbReference type="ARBA" id="ARBA00022824"/>
    </source>
</evidence>
<reference evidence="11" key="1">
    <citation type="submission" date="2020-03" db="EMBL/GenBank/DDBJ databases">
        <authorList>
            <person name="Weist P."/>
        </authorList>
    </citation>
    <scope>NUCLEOTIDE SEQUENCE</scope>
</reference>
<feature type="compositionally biased region" description="Basic and acidic residues" evidence="8">
    <location>
        <begin position="1042"/>
        <end position="1184"/>
    </location>
</feature>
<feature type="compositionally biased region" description="Basic and acidic residues" evidence="8">
    <location>
        <begin position="707"/>
        <end position="757"/>
    </location>
</feature>
<feature type="region of interest" description="Disordered" evidence="8">
    <location>
        <begin position="1454"/>
        <end position="1484"/>
    </location>
</feature>
<keyword evidence="4" id="KW-0256">Endoplasmic reticulum</keyword>
<feature type="transmembrane region" description="Helical" evidence="9">
    <location>
        <begin position="7"/>
        <end position="28"/>
    </location>
</feature>
<feature type="compositionally biased region" description="Polar residues" evidence="8">
    <location>
        <begin position="497"/>
        <end position="507"/>
    </location>
</feature>
<feature type="region of interest" description="Disordered" evidence="8">
    <location>
        <begin position="1724"/>
        <end position="1743"/>
    </location>
</feature>
<dbReference type="PROSITE" id="PS50002">
    <property type="entry name" value="SH3"/>
    <property type="match status" value="1"/>
</dbReference>
<keyword evidence="12" id="KW-1185">Reference proteome</keyword>
<feature type="compositionally biased region" description="Basic and acidic residues" evidence="8">
    <location>
        <begin position="850"/>
        <end position="868"/>
    </location>
</feature>
<comment type="caution">
    <text evidence="11">The sequence shown here is derived from an EMBL/GenBank/DDBJ whole genome shotgun (WGS) entry which is preliminary data.</text>
</comment>
<feature type="region of interest" description="Disordered" evidence="8">
    <location>
        <begin position="1752"/>
        <end position="1801"/>
    </location>
</feature>
<feature type="compositionally biased region" description="Basic and acidic residues" evidence="8">
    <location>
        <begin position="587"/>
        <end position="659"/>
    </location>
</feature>
<feature type="region of interest" description="Disordered" evidence="8">
    <location>
        <begin position="587"/>
        <end position="1393"/>
    </location>
</feature>
<keyword evidence="9" id="KW-0472">Membrane</keyword>
<sequence length="1801" mass="205843">MAVSRLYSFLWITGIVLVSVLHMSLGLLSDYKICGDSECESLISRVQAIRDHRAKDCRFLSFRKGDTISVYHKLSGQREDLWAGSIDKQFGYFPKDAVQVEQVYAANEKVVETQRSDFFCMDEFGYPIDSSDLDSDDETDNQKIQIQVAESHNNATIVESPSTSADPSTEFPVSTQQSEDTSTEGNENNNAGDAAAGTHKEAHDNPAALNVQGGSPSSSWLGSSVTGWLALGKEEESVNLPDEEEDEGKESQAQTSTSSVTGWLWFGEGNTDDAVKRGEDETKETADSYTSAFTGWLGYGGDTKTDSTEKEQDGTREVKEENEPKVTFRSRRMSLDLEGSQLHEEEEKEESEQERNAEKEAEKAIEEEEEQPSSGSWFGIGDILGFGKNKNKVDERQDGGFKDTEENRTTEEETLLEYVDASETQGEEEQKEPDEEQLEEKLETETITEEGDNSVNSSSNKDTVLLSEPEAVSTTSSLDEDESTKSEINLGPELSSVDLNSDSTAQSVGEAEEDEKDKQQRETTDRGGEEEGDESMEEEKQEKMGVKPSVNQNGLQEVGEIQVEELQQEKQQEETLEDAVELKEEEKQQAVKEIQEEGKQEEMEELNKVEEIDGEERKKLIEVMKEKDKQRIEELKDDNKREEGEEAKEENKQEGVEGLKEEEEFKDEGKREEEEVKEGKKQADVEGLKEEEELKDEEKREEDEEVKEEKKQGVEGLKEEGELKEEEKRQEEVKEFKDEEKREEEVDAFRDEEKREAESEELKEEEKREELEDSKDEEKKEEESAELKEEEKREEVELKDENNREESEELKDEKNREEESEELKEEEKREELEDLKDEEKREEEVEELKDEEKREDESEELKDEKNREEESEELNEEEKIEEESAELKEEEKREEVELKDENNREESEELKDEKNREEESEELKEEEKREELEDLKDEEKREEESEELKEEEKREEVEESKDEEKQDEESEELNEETKREEKVELKDEEKREEESEELKDKIKQQEVEELQEKREQEGIEELKVKKRQEEKDEERLMEEEEKQEKTELKREKKQEEVEGSKEVEKKHEGEEANKEKKQDIVEEIQKEVIREEPKEVKEESKLKEEAKQEELKEAEEINGEEKKKEIDEIKERDKKEEVELLKQGEEEKQKEGEELKEEVGELKEFNEERKAEEEEVEEEKREFEESQQVNYVEGERRDKEEEEGLKCVNELCPQATDDESVTDNISEDGVSSADGGETQRGSEKNHIGEIQTRVSEETKRDVIRQEEDGLDVYKTQDIELPNLGEDREEGLSYPHDPKNQDLCQGNDTESKDAETSSDGISNERKPKQIQSNTDHETDDVGNESSDSQMNESVESQTSEQTAAHVSEEPAGSSLPPEDLHTRAAETGNGGAFGLFKNAFSYLSQTRDTETGDGVDSGLETNTGETSQPQAPQVYEQEVNSNTDSNQIYTQDRPGAMATEQPQPPPSSASIQTSPVSHPHTPSLHTPFLSKHYTNLPAYMTVEEVNVLTELFGRHKLQFLDYMLGSSETVAAGPDESILSDIERLLHHHRETLTSPSMRLADAPQEDKEKTRMLIALQKLETLITRVRETSSTGKSDSSKGKHQAEASCVGSSCSTHSKDPKMSPVDDSRKTEDTSVAADNIQSDDMTDVGNDGKERDEKREKNNDGCGEECPENQLGSPQSQEGVMEQILDFVHQIGEESVHHAHAVRERLTWIAQVVLAARRQPRRTAGRGPPRERRVPPAGAIAEVIREKGPTRVQSRCRRPPYPVPSNGPPSAPAMDTAHRGAAPRSKRKKAPAPLTP</sequence>
<evidence type="ECO:0000256" key="6">
    <source>
        <dbReference type="ARBA" id="ARBA00023180"/>
    </source>
</evidence>
<feature type="compositionally biased region" description="Acidic residues" evidence="8">
    <location>
        <begin position="869"/>
        <end position="884"/>
    </location>
</feature>
<feature type="compositionally biased region" description="Basic and acidic residues" evidence="8">
    <location>
        <begin position="516"/>
        <end position="529"/>
    </location>
</feature>
<keyword evidence="9" id="KW-1133">Transmembrane helix</keyword>
<evidence type="ECO:0000256" key="1">
    <source>
        <dbReference type="ARBA" id="ARBA00004389"/>
    </source>
</evidence>
<feature type="compositionally biased region" description="Acidic residues" evidence="8">
    <location>
        <begin position="957"/>
        <end position="974"/>
    </location>
</feature>
<dbReference type="InterPro" id="IPR036028">
    <property type="entry name" value="SH3-like_dom_sf"/>
</dbReference>
<dbReference type="PANTHER" id="PTHR23158:SF38">
    <property type="entry name" value="MELANOMA INHIBITORY ACTIVITY PROTEIN 2"/>
    <property type="match status" value="1"/>
</dbReference>
<dbReference type="InterPro" id="IPR051500">
    <property type="entry name" value="cTAGE_MIA/OTOR"/>
</dbReference>
<comment type="subcellular location">
    <subcellularLocation>
        <location evidence="1">Endoplasmic reticulum membrane</location>
        <topology evidence="1">Single-pass membrane protein</topology>
    </subcellularLocation>
</comment>
<gene>
    <name evidence="11" type="ORF">PLEPLA_LOCUS1190</name>
</gene>
<dbReference type="GO" id="GO:0070971">
    <property type="term" value="C:endoplasmic reticulum exit site"/>
    <property type="evidence" value="ECO:0007669"/>
    <property type="project" value="TreeGrafter"/>
</dbReference>
<evidence type="ECO:0000313" key="11">
    <source>
        <dbReference type="EMBL" id="CAB1413490.1"/>
    </source>
</evidence>
<dbReference type="SMART" id="SM00326">
    <property type="entry name" value="SH3"/>
    <property type="match status" value="1"/>
</dbReference>
<keyword evidence="2 7" id="KW-0728">SH3 domain</keyword>
<evidence type="ECO:0000256" key="5">
    <source>
        <dbReference type="ARBA" id="ARBA00023054"/>
    </source>
</evidence>
<feature type="compositionally biased region" description="Basic and acidic residues" evidence="8">
    <location>
        <begin position="975"/>
        <end position="1034"/>
    </location>
</feature>
<dbReference type="PANTHER" id="PTHR23158">
    <property type="entry name" value="MELANOMA INHIBITORY ACTIVITY-RELATED"/>
    <property type="match status" value="1"/>
</dbReference>
<feature type="compositionally biased region" description="Low complexity" evidence="8">
    <location>
        <begin position="184"/>
        <end position="197"/>
    </location>
</feature>
<evidence type="ECO:0000256" key="8">
    <source>
        <dbReference type="SAM" id="MobiDB-lite"/>
    </source>
</evidence>
<evidence type="ECO:0000313" key="12">
    <source>
        <dbReference type="Proteomes" id="UP001153269"/>
    </source>
</evidence>
<feature type="compositionally biased region" description="Basic and acidic residues" evidence="8">
    <location>
        <begin position="667"/>
        <end position="688"/>
    </location>
</feature>
<feature type="compositionally biased region" description="Polar residues" evidence="8">
    <location>
        <begin position="453"/>
        <end position="462"/>
    </location>
</feature>
<feature type="compositionally biased region" description="Basic and acidic residues" evidence="8">
    <location>
        <begin position="353"/>
        <end position="364"/>
    </location>
</feature>
<feature type="compositionally biased region" description="Acidic residues" evidence="8">
    <location>
        <begin position="425"/>
        <end position="438"/>
    </location>
</feature>
<keyword evidence="6" id="KW-0325">Glycoprotein</keyword>
<feature type="compositionally biased region" description="Basic and acidic residues" evidence="8">
    <location>
        <begin position="825"/>
        <end position="843"/>
    </location>
</feature>
<feature type="compositionally biased region" description="Basic and acidic residues" evidence="8">
    <location>
        <begin position="1254"/>
        <end position="1267"/>
    </location>
</feature>
<feature type="compositionally biased region" description="Basic and acidic residues" evidence="8">
    <location>
        <begin position="303"/>
        <end position="326"/>
    </location>
</feature>
<feature type="region of interest" description="Disordered" evidence="8">
    <location>
        <begin position="1406"/>
        <end position="1431"/>
    </location>
</feature>
<evidence type="ECO:0000256" key="9">
    <source>
        <dbReference type="SAM" id="Phobius"/>
    </source>
</evidence>
<evidence type="ECO:0000259" key="10">
    <source>
        <dbReference type="PROSITE" id="PS50002"/>
    </source>
</evidence>
<evidence type="ECO:0000256" key="3">
    <source>
        <dbReference type="ARBA" id="ARBA00022729"/>
    </source>
</evidence>
<feature type="region of interest" description="Disordered" evidence="8">
    <location>
        <begin position="1587"/>
        <end position="1682"/>
    </location>
</feature>
<feature type="compositionally biased region" description="Polar residues" evidence="8">
    <location>
        <begin position="149"/>
        <end position="180"/>
    </location>
</feature>
<dbReference type="Pfam" id="PF07653">
    <property type="entry name" value="SH3_2"/>
    <property type="match status" value="1"/>
</dbReference>
<protein>
    <recommendedName>
        <fullName evidence="10">SH3 domain-containing protein</fullName>
    </recommendedName>
</protein>
<organism evidence="11 12">
    <name type="scientific">Pleuronectes platessa</name>
    <name type="common">European plaice</name>
    <dbReference type="NCBI Taxonomy" id="8262"/>
    <lineage>
        <taxon>Eukaryota</taxon>
        <taxon>Metazoa</taxon>
        <taxon>Chordata</taxon>
        <taxon>Craniata</taxon>
        <taxon>Vertebrata</taxon>
        <taxon>Euteleostomi</taxon>
        <taxon>Actinopterygii</taxon>
        <taxon>Neopterygii</taxon>
        <taxon>Teleostei</taxon>
        <taxon>Neoteleostei</taxon>
        <taxon>Acanthomorphata</taxon>
        <taxon>Carangaria</taxon>
        <taxon>Pleuronectiformes</taxon>
        <taxon>Pleuronectoidei</taxon>
        <taxon>Pleuronectidae</taxon>
        <taxon>Pleuronectes</taxon>
    </lineage>
</organism>
<dbReference type="GO" id="GO:0009306">
    <property type="term" value="P:protein secretion"/>
    <property type="evidence" value="ECO:0007669"/>
    <property type="project" value="TreeGrafter"/>
</dbReference>
<dbReference type="EMBL" id="CADEAL010000057">
    <property type="protein sequence ID" value="CAB1413490.1"/>
    <property type="molecule type" value="Genomic_DNA"/>
</dbReference>
<feature type="compositionally biased region" description="Basic and acidic residues" evidence="8">
    <location>
        <begin position="885"/>
        <end position="917"/>
    </location>
</feature>
<feature type="compositionally biased region" description="Basic and acidic residues" evidence="8">
    <location>
        <begin position="1651"/>
        <end position="1664"/>
    </location>
</feature>
<feature type="compositionally biased region" description="Basic and acidic residues" evidence="8">
    <location>
        <begin position="391"/>
        <end position="411"/>
    </location>
</feature>
<dbReference type="GO" id="GO:0005789">
    <property type="term" value="C:endoplasmic reticulum membrane"/>
    <property type="evidence" value="ECO:0007669"/>
    <property type="project" value="UniProtKB-SubCell"/>
</dbReference>
<feature type="domain" description="SH3" evidence="10">
    <location>
        <begin position="41"/>
        <end position="103"/>
    </location>
</feature>
<dbReference type="GO" id="GO:0006888">
    <property type="term" value="P:endoplasmic reticulum to Golgi vesicle-mediated transport"/>
    <property type="evidence" value="ECO:0007669"/>
    <property type="project" value="TreeGrafter"/>
</dbReference>
<feature type="region of interest" description="Disordered" evidence="8">
    <location>
        <begin position="236"/>
        <end position="560"/>
    </location>
</feature>
<feature type="compositionally biased region" description="Basic and acidic residues" evidence="8">
    <location>
        <begin position="1616"/>
        <end position="1633"/>
    </location>
</feature>
<dbReference type="InterPro" id="IPR001452">
    <property type="entry name" value="SH3_domain"/>
</dbReference>
<feature type="compositionally biased region" description="Basic and acidic residues" evidence="8">
    <location>
        <begin position="925"/>
        <end position="943"/>
    </location>
</feature>
<evidence type="ECO:0000256" key="2">
    <source>
        <dbReference type="ARBA" id="ARBA00022443"/>
    </source>
</evidence>
<keyword evidence="5" id="KW-0175">Coiled coil</keyword>
<accession>A0A9N7Y0W3</accession>
<feature type="compositionally biased region" description="Polar residues" evidence="8">
    <location>
        <begin position="251"/>
        <end position="261"/>
    </location>
</feature>
<name>A0A9N7Y0W3_PLEPL</name>
<feature type="compositionally biased region" description="Acidic residues" evidence="8">
    <location>
        <begin position="689"/>
        <end position="706"/>
    </location>
</feature>
<feature type="compositionally biased region" description="Basic and acidic residues" evidence="8">
    <location>
        <begin position="273"/>
        <end position="286"/>
    </location>
</feature>